<dbReference type="Pfam" id="PF06114">
    <property type="entry name" value="Peptidase_M78"/>
    <property type="match status" value="1"/>
</dbReference>
<dbReference type="GeneID" id="49610594"/>
<evidence type="ECO:0000313" key="3">
    <source>
        <dbReference type="Proteomes" id="UP000050828"/>
    </source>
</evidence>
<dbReference type="Proteomes" id="UP000050828">
    <property type="component" value="Unassembled WGS sequence"/>
</dbReference>
<evidence type="ECO:0000313" key="2">
    <source>
        <dbReference type="EMBL" id="KRK85473.1"/>
    </source>
</evidence>
<dbReference type="RefSeq" id="WP_056967156.1">
    <property type="nucleotide sequence ID" value="NZ_AZDL01000155.1"/>
</dbReference>
<dbReference type="Gene3D" id="1.10.10.2910">
    <property type="match status" value="1"/>
</dbReference>
<accession>A0AAJ0LD12</accession>
<dbReference type="EMBL" id="AZDL01000155">
    <property type="protein sequence ID" value="KRK85473.1"/>
    <property type="molecule type" value="Genomic_DNA"/>
</dbReference>
<evidence type="ECO:0000259" key="1">
    <source>
        <dbReference type="Pfam" id="PF06114"/>
    </source>
</evidence>
<name>A0AAJ0LD12_LATCU</name>
<reference evidence="2 3" key="1">
    <citation type="journal article" date="2015" name="Genome Announc.">
        <title>Expanding the biotechnology potential of lactobacilli through comparative genomics of 213 strains and associated genera.</title>
        <authorList>
            <person name="Sun Z."/>
            <person name="Harris H.M."/>
            <person name="McCann A."/>
            <person name="Guo C."/>
            <person name="Argimon S."/>
            <person name="Zhang W."/>
            <person name="Yang X."/>
            <person name="Jeffery I.B."/>
            <person name="Cooney J.C."/>
            <person name="Kagawa T.F."/>
            <person name="Liu W."/>
            <person name="Song Y."/>
            <person name="Salvetti E."/>
            <person name="Wrobel A."/>
            <person name="Rasinkangas P."/>
            <person name="Parkhill J."/>
            <person name="Rea M.C."/>
            <person name="O'Sullivan O."/>
            <person name="Ritari J."/>
            <person name="Douillard F.P."/>
            <person name="Paul Ross R."/>
            <person name="Yang R."/>
            <person name="Briner A.E."/>
            <person name="Felis G.E."/>
            <person name="de Vos W.M."/>
            <person name="Barrangou R."/>
            <person name="Klaenhammer T.R."/>
            <person name="Caufield P.W."/>
            <person name="Cui Y."/>
            <person name="Zhang H."/>
            <person name="O'Toole P.W."/>
        </authorList>
    </citation>
    <scope>NUCLEOTIDE SEQUENCE [LARGE SCALE GENOMIC DNA]</scope>
    <source>
        <strain evidence="2 3">DSM 20019</strain>
    </source>
</reference>
<sequence length="385" mass="44261">MKDKVRWDFARNMALKVREIYNLNTTRLAILEFIDKIPDLRVITYNEMVKEINNRKPELHVNVNWVINNLADGSQDAAIIKMSDSEQKIILYHDKASNIIPERIRFTIAHELGHYFLKHSFSDSLGRNGITEENYNIMEKEAEAFAQTLLIPPSSLYYGENVDDIIKLHDVSKTAARIAIEQTHYQYRLPTYRPKIDFSIYSFTRLPTHFSLFNGFYLSSSYAIHCKDCNGLSTFSYNKPLLYCSYCGSSNIHVHDITSINFNFYERVVPYTMIYKGIDVDSQGKATKCPTCNNENIVDGSYCQICGSHIVNKCSGYDRNYNNSYFDPDFINGTKGCGTVLSGESRYCPICGCESTFFVQDLLSDWKKAKEEKTLLKIETEALPF</sequence>
<comment type="caution">
    <text evidence="2">The sequence shown here is derived from an EMBL/GenBank/DDBJ whole genome shotgun (WGS) entry which is preliminary data.</text>
</comment>
<proteinExistence type="predicted"/>
<protein>
    <recommendedName>
        <fullName evidence="1">IrrE N-terminal-like domain-containing protein</fullName>
    </recommendedName>
</protein>
<feature type="domain" description="IrrE N-terminal-like" evidence="1">
    <location>
        <begin position="87"/>
        <end position="153"/>
    </location>
</feature>
<dbReference type="InterPro" id="IPR010359">
    <property type="entry name" value="IrrE_HExxH"/>
</dbReference>
<gene>
    <name evidence="2" type="ORF">FC08_GL000410</name>
</gene>
<dbReference type="AlphaFoldDB" id="A0AAJ0LD12"/>
<organism evidence="2 3">
    <name type="scientific">Latilactobacillus curvatus JCM 1096 = DSM 20019</name>
    <dbReference type="NCBI Taxonomy" id="1293592"/>
    <lineage>
        <taxon>Bacteria</taxon>
        <taxon>Bacillati</taxon>
        <taxon>Bacillota</taxon>
        <taxon>Bacilli</taxon>
        <taxon>Lactobacillales</taxon>
        <taxon>Lactobacillaceae</taxon>
        <taxon>Latilactobacillus</taxon>
    </lineage>
</organism>